<evidence type="ECO:0000313" key="1">
    <source>
        <dbReference type="EMBL" id="NAW63960.1"/>
    </source>
</evidence>
<dbReference type="AlphaFoldDB" id="A0A7X4W9V2"/>
<proteinExistence type="predicted"/>
<comment type="caution">
    <text evidence="1">The sequence shown here is derived from an EMBL/GenBank/DDBJ whole genome shotgun (WGS) entry which is preliminary data.</text>
</comment>
<dbReference type="InterPro" id="IPR009778">
    <property type="entry name" value="ROF"/>
</dbReference>
<dbReference type="RefSeq" id="WP_161442457.1">
    <property type="nucleotide sequence ID" value="NZ_WXWU01000100.1"/>
</dbReference>
<dbReference type="EMBL" id="WXWW01000037">
    <property type="protein sequence ID" value="NAW63960.1"/>
    <property type="molecule type" value="Genomic_DNA"/>
</dbReference>
<name>A0A7X4W9V2_9GAMM</name>
<sequence length="82" mass="9359">MISCQHYDYIEIACLYKLPVKLCLADGSEIEGIAQDTLRNEEKQECISLKTASGLQIVVLDQLNTMEATRPNPHFERVSFRE</sequence>
<evidence type="ECO:0000313" key="2">
    <source>
        <dbReference type="Proteomes" id="UP000465712"/>
    </source>
</evidence>
<dbReference type="OrthoDB" id="5344363at2"/>
<protein>
    <submittedName>
        <fullName evidence="1">Transcriptional regulator</fullName>
    </submittedName>
</protein>
<dbReference type="Pfam" id="PF07073">
    <property type="entry name" value="ROF"/>
    <property type="match status" value="1"/>
</dbReference>
<organism evidence="1 2">
    <name type="scientific">Photobacterium halotolerans</name>
    <dbReference type="NCBI Taxonomy" id="265726"/>
    <lineage>
        <taxon>Bacteria</taxon>
        <taxon>Pseudomonadati</taxon>
        <taxon>Pseudomonadota</taxon>
        <taxon>Gammaproteobacteria</taxon>
        <taxon>Vibrionales</taxon>
        <taxon>Vibrionaceae</taxon>
        <taxon>Photobacterium</taxon>
    </lineage>
</organism>
<reference evidence="1 2" key="1">
    <citation type="submission" date="2017-05" db="EMBL/GenBank/DDBJ databases">
        <title>High clonality and local adaptation shapes Vibrionaceae linages within an endangered oasis.</title>
        <authorList>
            <person name="Vazquez-Rosas-Landa M."/>
        </authorList>
    </citation>
    <scope>NUCLEOTIDE SEQUENCE [LARGE SCALE GENOMIC DNA]</scope>
    <source>
        <strain evidence="1 2">P46_P4S1P180</strain>
    </source>
</reference>
<gene>
    <name evidence="1" type="ORF">CAG72_01910</name>
</gene>
<dbReference type="Gene3D" id="2.30.30.400">
    <property type="entry name" value="Rof-like"/>
    <property type="match status" value="1"/>
</dbReference>
<accession>A0A7X4W9V2</accession>
<dbReference type="SUPFAM" id="SSF101744">
    <property type="entry name" value="Rof/RNase P subunit-like"/>
    <property type="match status" value="1"/>
</dbReference>
<dbReference type="InterPro" id="IPR023534">
    <property type="entry name" value="Rof/RNase_P-like"/>
</dbReference>
<dbReference type="Proteomes" id="UP000465712">
    <property type="component" value="Unassembled WGS sequence"/>
</dbReference>
<dbReference type="InterPro" id="IPR038626">
    <property type="entry name" value="Rof-like_sf"/>
</dbReference>